<feature type="region of interest" description="Disordered" evidence="1">
    <location>
        <begin position="153"/>
        <end position="185"/>
    </location>
</feature>
<gene>
    <name evidence="2" type="ORF">NSE01_35880</name>
</gene>
<evidence type="ECO:0000313" key="2">
    <source>
        <dbReference type="EMBL" id="GEO01756.1"/>
    </source>
</evidence>
<feature type="compositionally biased region" description="Low complexity" evidence="1">
    <location>
        <begin position="63"/>
        <end position="76"/>
    </location>
</feature>
<feature type="compositionally biased region" description="Polar residues" evidence="1">
    <location>
        <begin position="159"/>
        <end position="174"/>
    </location>
</feature>
<sequence>MTAPAPILFPRADVRPSSRDAAPAAANNGVKQDKAPGFAGYLAQETPPADEPAQLAVTEPADRSAAPEAPADAAPVPEEPGKVLPAIRHSLAAPAAALRLLIGAEVQPGRTKAAEGSGDQTDADKAAEPADAAVLLPITPAVALGPLPAANAQEMKSADATQTAAGASPITPQSAEAAPAVASQGTQNAAHPAAFAVANLVLETDTPNAANAAPPSDASPAPQASPAATQVAAQAHPSTLEALTGAAKRTGTRKLLAETEAPLPSAKQAAAPDTAAALALAQTYSAPAIAGSPDTPAASGPQPLSFDQLVDSIARARDGVDQGGPVAVALRHGEFGRISLRIESDAAGLSVAMASSDPAFAPAVAAAHAAAIGEPMRPSTADTRAGSSGPGPQQGQGQSASQSGSGQQRQPSAGQRPATNPARSTALGGERRGGIFA</sequence>
<name>A0A512APX0_9SPHN</name>
<proteinExistence type="predicted"/>
<feature type="compositionally biased region" description="Low complexity" evidence="1">
    <location>
        <begin position="395"/>
        <end position="418"/>
    </location>
</feature>
<dbReference type="Proteomes" id="UP000321464">
    <property type="component" value="Unassembled WGS sequence"/>
</dbReference>
<dbReference type="EMBL" id="BJYR01000026">
    <property type="protein sequence ID" value="GEO01756.1"/>
    <property type="molecule type" value="Genomic_DNA"/>
</dbReference>
<evidence type="ECO:0000256" key="1">
    <source>
        <dbReference type="SAM" id="MobiDB-lite"/>
    </source>
</evidence>
<feature type="region of interest" description="Disordered" evidence="1">
    <location>
        <begin position="1"/>
        <end position="80"/>
    </location>
</feature>
<protein>
    <submittedName>
        <fullName evidence="2">Uncharacterized protein</fullName>
    </submittedName>
</protein>
<keyword evidence="3" id="KW-1185">Reference proteome</keyword>
<evidence type="ECO:0000313" key="3">
    <source>
        <dbReference type="Proteomes" id="UP000321464"/>
    </source>
</evidence>
<feature type="region of interest" description="Disordered" evidence="1">
    <location>
        <begin position="207"/>
        <end position="235"/>
    </location>
</feature>
<dbReference type="RefSeq" id="WP_147161073.1">
    <property type="nucleotide sequence ID" value="NZ_BJYR01000026.1"/>
</dbReference>
<accession>A0A512APX0</accession>
<feature type="region of interest" description="Disordered" evidence="1">
    <location>
        <begin position="375"/>
        <end position="437"/>
    </location>
</feature>
<dbReference type="AlphaFoldDB" id="A0A512APX0"/>
<organism evidence="2 3">
    <name type="scientific">Novosphingobium sediminis</name>
    <dbReference type="NCBI Taxonomy" id="707214"/>
    <lineage>
        <taxon>Bacteria</taxon>
        <taxon>Pseudomonadati</taxon>
        <taxon>Pseudomonadota</taxon>
        <taxon>Alphaproteobacteria</taxon>
        <taxon>Sphingomonadales</taxon>
        <taxon>Sphingomonadaceae</taxon>
        <taxon>Novosphingobium</taxon>
    </lineage>
</organism>
<reference evidence="2 3" key="1">
    <citation type="submission" date="2019-07" db="EMBL/GenBank/DDBJ databases">
        <title>Whole genome shotgun sequence of Novosphingobium sediminis NBRC 106119.</title>
        <authorList>
            <person name="Hosoyama A."/>
            <person name="Uohara A."/>
            <person name="Ohji S."/>
            <person name="Ichikawa N."/>
        </authorList>
    </citation>
    <scope>NUCLEOTIDE SEQUENCE [LARGE SCALE GENOMIC DNA]</scope>
    <source>
        <strain evidence="2 3">NBRC 106119</strain>
    </source>
</reference>
<feature type="compositionally biased region" description="Low complexity" evidence="1">
    <location>
        <begin position="19"/>
        <end position="28"/>
    </location>
</feature>
<dbReference type="OrthoDB" id="7511439at2"/>
<feature type="region of interest" description="Disordered" evidence="1">
    <location>
        <begin position="108"/>
        <end position="127"/>
    </location>
</feature>
<comment type="caution">
    <text evidence="2">The sequence shown here is derived from an EMBL/GenBank/DDBJ whole genome shotgun (WGS) entry which is preliminary data.</text>
</comment>